<feature type="compositionally biased region" description="Basic and acidic residues" evidence="6">
    <location>
        <begin position="13"/>
        <end position="22"/>
    </location>
</feature>
<keyword evidence="4" id="KW-0804">Transcription</keyword>
<evidence type="ECO:0000313" key="8">
    <source>
        <dbReference type="EMBL" id="MFD1192403.1"/>
    </source>
</evidence>
<proteinExistence type="predicted"/>
<sequence>MSLTETPSKIRRSQAERRDESERRLIEAAAGLVVEQGIGAATFANIGERAGYSRGLVTQRFGSKQGLIEAMIERLQLRIGALLEDRGVEGMSGLDQVLANVDVFLAALERDGELRAYFVLLASAVADVSELRAPFAAAHKQVEQSYEALFRQGQAEGVVKPDLDAAAAALMTGALLFGLSMQLLLDPDMDLGPIRETSLATLRASFSA</sequence>
<evidence type="ECO:0000256" key="3">
    <source>
        <dbReference type="ARBA" id="ARBA00023125"/>
    </source>
</evidence>
<dbReference type="RefSeq" id="WP_374343286.1">
    <property type="nucleotide sequence ID" value="NZ_JBHTLQ010000055.1"/>
</dbReference>
<evidence type="ECO:0000313" key="9">
    <source>
        <dbReference type="Proteomes" id="UP001597216"/>
    </source>
</evidence>
<dbReference type="EMBL" id="JBHTLQ010000055">
    <property type="protein sequence ID" value="MFD1192403.1"/>
    <property type="molecule type" value="Genomic_DNA"/>
</dbReference>
<dbReference type="InterPro" id="IPR001647">
    <property type="entry name" value="HTH_TetR"/>
</dbReference>
<dbReference type="PROSITE" id="PS50977">
    <property type="entry name" value="HTH_TETR_2"/>
    <property type="match status" value="1"/>
</dbReference>
<dbReference type="PRINTS" id="PR00455">
    <property type="entry name" value="HTHTETR"/>
</dbReference>
<evidence type="ECO:0000256" key="1">
    <source>
        <dbReference type="ARBA" id="ARBA00022491"/>
    </source>
</evidence>
<feature type="region of interest" description="Disordered" evidence="6">
    <location>
        <begin position="1"/>
        <end position="22"/>
    </location>
</feature>
<organism evidence="8 9">
    <name type="scientific">Phenylobacterium conjunctum</name>
    <dbReference type="NCBI Taxonomy" id="1298959"/>
    <lineage>
        <taxon>Bacteria</taxon>
        <taxon>Pseudomonadati</taxon>
        <taxon>Pseudomonadota</taxon>
        <taxon>Alphaproteobacteria</taxon>
        <taxon>Caulobacterales</taxon>
        <taxon>Caulobacteraceae</taxon>
        <taxon>Phenylobacterium</taxon>
    </lineage>
</organism>
<dbReference type="PANTHER" id="PTHR47506:SF1">
    <property type="entry name" value="HTH-TYPE TRANSCRIPTIONAL REGULATOR YJDC"/>
    <property type="match status" value="1"/>
</dbReference>
<dbReference type="SUPFAM" id="SSF46689">
    <property type="entry name" value="Homeodomain-like"/>
    <property type="match status" value="1"/>
</dbReference>
<keyword evidence="9" id="KW-1185">Reference proteome</keyword>
<keyword evidence="2" id="KW-0805">Transcription regulation</keyword>
<dbReference type="InterPro" id="IPR009057">
    <property type="entry name" value="Homeodomain-like_sf"/>
</dbReference>
<protein>
    <submittedName>
        <fullName evidence="8">TetR/AcrR family transcriptional regulator</fullName>
    </submittedName>
</protein>
<dbReference type="Pfam" id="PF13977">
    <property type="entry name" value="TetR_C_6"/>
    <property type="match status" value="1"/>
</dbReference>
<comment type="caution">
    <text evidence="8">The sequence shown here is derived from an EMBL/GenBank/DDBJ whole genome shotgun (WGS) entry which is preliminary data.</text>
</comment>
<gene>
    <name evidence="8" type="ORF">ACFQ27_17575</name>
</gene>
<accession>A0ABW3T658</accession>
<keyword evidence="1" id="KW-0678">Repressor</keyword>
<dbReference type="SUPFAM" id="SSF48498">
    <property type="entry name" value="Tetracyclin repressor-like, C-terminal domain"/>
    <property type="match status" value="1"/>
</dbReference>
<evidence type="ECO:0000256" key="5">
    <source>
        <dbReference type="PROSITE-ProRule" id="PRU00335"/>
    </source>
</evidence>
<dbReference type="Proteomes" id="UP001597216">
    <property type="component" value="Unassembled WGS sequence"/>
</dbReference>
<evidence type="ECO:0000256" key="2">
    <source>
        <dbReference type="ARBA" id="ARBA00023015"/>
    </source>
</evidence>
<dbReference type="Pfam" id="PF00440">
    <property type="entry name" value="TetR_N"/>
    <property type="match status" value="1"/>
</dbReference>
<dbReference type="PANTHER" id="PTHR47506">
    <property type="entry name" value="TRANSCRIPTIONAL REGULATORY PROTEIN"/>
    <property type="match status" value="1"/>
</dbReference>
<evidence type="ECO:0000256" key="6">
    <source>
        <dbReference type="SAM" id="MobiDB-lite"/>
    </source>
</evidence>
<feature type="domain" description="HTH tetR-type" evidence="7">
    <location>
        <begin position="19"/>
        <end position="79"/>
    </location>
</feature>
<name>A0ABW3T658_9CAUL</name>
<dbReference type="InterPro" id="IPR036271">
    <property type="entry name" value="Tet_transcr_reg_TetR-rel_C_sf"/>
</dbReference>
<dbReference type="Gene3D" id="1.10.357.10">
    <property type="entry name" value="Tetracycline Repressor, domain 2"/>
    <property type="match status" value="1"/>
</dbReference>
<dbReference type="InterPro" id="IPR039538">
    <property type="entry name" value="BetI_C"/>
</dbReference>
<evidence type="ECO:0000256" key="4">
    <source>
        <dbReference type="ARBA" id="ARBA00023163"/>
    </source>
</evidence>
<feature type="DNA-binding region" description="H-T-H motif" evidence="5">
    <location>
        <begin position="42"/>
        <end position="61"/>
    </location>
</feature>
<keyword evidence="3 5" id="KW-0238">DNA-binding</keyword>
<evidence type="ECO:0000259" key="7">
    <source>
        <dbReference type="PROSITE" id="PS50977"/>
    </source>
</evidence>
<reference evidence="9" key="1">
    <citation type="journal article" date="2019" name="Int. J. Syst. Evol. Microbiol.">
        <title>The Global Catalogue of Microorganisms (GCM) 10K type strain sequencing project: providing services to taxonomists for standard genome sequencing and annotation.</title>
        <authorList>
            <consortium name="The Broad Institute Genomics Platform"/>
            <consortium name="The Broad Institute Genome Sequencing Center for Infectious Disease"/>
            <person name="Wu L."/>
            <person name="Ma J."/>
        </authorList>
    </citation>
    <scope>NUCLEOTIDE SEQUENCE [LARGE SCALE GENOMIC DNA]</scope>
    <source>
        <strain evidence="9">CCUG 55074</strain>
    </source>
</reference>